<reference evidence="1 2" key="1">
    <citation type="submission" date="2024-07" db="EMBL/GenBank/DDBJ databases">
        <title>Draft Genome Sequence of Ferrimicrobium acidiphilum Strain YE2023, Isolated from a Pulp of Bioleach Reactor.</title>
        <authorList>
            <person name="Elkina Y.A."/>
            <person name="Bulaeva A.G."/>
            <person name="Beletsky A.V."/>
            <person name="Mardanov A.V."/>
        </authorList>
    </citation>
    <scope>NUCLEOTIDE SEQUENCE [LARGE SCALE GENOMIC DNA]</scope>
    <source>
        <strain evidence="1 2">YE2023</strain>
    </source>
</reference>
<evidence type="ECO:0000313" key="2">
    <source>
        <dbReference type="Proteomes" id="UP001560267"/>
    </source>
</evidence>
<feature type="non-terminal residue" evidence="1">
    <location>
        <position position="1"/>
    </location>
</feature>
<accession>A0ABV3Y6G2</accession>
<evidence type="ECO:0000313" key="1">
    <source>
        <dbReference type="EMBL" id="MEX6431149.1"/>
    </source>
</evidence>
<gene>
    <name evidence="1" type="ORF">AB6A68_15195</name>
</gene>
<dbReference type="Proteomes" id="UP001560267">
    <property type="component" value="Unassembled WGS sequence"/>
</dbReference>
<dbReference type="EMBL" id="JBFSHR010000343">
    <property type="protein sequence ID" value="MEX6431149.1"/>
    <property type="molecule type" value="Genomic_DNA"/>
</dbReference>
<keyword evidence="2" id="KW-1185">Reference proteome</keyword>
<comment type="caution">
    <text evidence="1">The sequence shown here is derived from an EMBL/GenBank/DDBJ whole genome shotgun (WGS) entry which is preliminary data.</text>
</comment>
<protein>
    <submittedName>
        <fullName evidence="1">Uncharacterized protein</fullName>
    </submittedName>
</protein>
<sequence length="53" mass="5971">EAALGAQSRRLVVVVESIERDDDLVRDMTELLTSLCARLYGRGLVSRWCVHDP</sequence>
<organism evidence="1 2">
    <name type="scientific">Ferrimicrobium acidiphilum</name>
    <dbReference type="NCBI Taxonomy" id="121039"/>
    <lineage>
        <taxon>Bacteria</taxon>
        <taxon>Bacillati</taxon>
        <taxon>Actinomycetota</taxon>
        <taxon>Acidimicrobiia</taxon>
        <taxon>Acidimicrobiales</taxon>
        <taxon>Acidimicrobiaceae</taxon>
        <taxon>Ferrimicrobium</taxon>
    </lineage>
</organism>
<proteinExistence type="predicted"/>
<name>A0ABV3Y6G2_9ACTN</name>